<evidence type="ECO:0000313" key="3">
    <source>
        <dbReference type="EMBL" id="KAJ9705341.1"/>
    </source>
</evidence>
<feature type="compositionally biased region" description="Polar residues" evidence="1">
    <location>
        <begin position="97"/>
        <end position="109"/>
    </location>
</feature>
<name>A0AA39E0R6_VITRO</name>
<evidence type="ECO:0000259" key="2">
    <source>
        <dbReference type="PROSITE" id="PS50181"/>
    </source>
</evidence>
<dbReference type="PANTHER" id="PTHR47602:SF2">
    <property type="entry name" value="F-BOX PROTEIN SKIP22"/>
    <property type="match status" value="1"/>
</dbReference>
<dbReference type="InterPro" id="IPR036047">
    <property type="entry name" value="F-box-like_dom_sf"/>
</dbReference>
<organism evidence="3 4">
    <name type="scientific">Vitis rotundifolia</name>
    <name type="common">Muscadine grape</name>
    <dbReference type="NCBI Taxonomy" id="103349"/>
    <lineage>
        <taxon>Eukaryota</taxon>
        <taxon>Viridiplantae</taxon>
        <taxon>Streptophyta</taxon>
        <taxon>Embryophyta</taxon>
        <taxon>Tracheophyta</taxon>
        <taxon>Spermatophyta</taxon>
        <taxon>Magnoliopsida</taxon>
        <taxon>eudicotyledons</taxon>
        <taxon>Gunneridae</taxon>
        <taxon>Pentapetalae</taxon>
        <taxon>rosids</taxon>
        <taxon>Vitales</taxon>
        <taxon>Vitaceae</taxon>
        <taxon>Viteae</taxon>
        <taxon>Vitis</taxon>
    </lineage>
</organism>
<dbReference type="InterPro" id="IPR001810">
    <property type="entry name" value="F-box_dom"/>
</dbReference>
<dbReference type="EMBL" id="JARBHA010000003">
    <property type="protein sequence ID" value="KAJ9705341.1"/>
    <property type="molecule type" value="Genomic_DNA"/>
</dbReference>
<feature type="region of interest" description="Disordered" evidence="1">
    <location>
        <begin position="96"/>
        <end position="215"/>
    </location>
</feature>
<comment type="caution">
    <text evidence="3">The sequence shown here is derived from an EMBL/GenBank/DDBJ whole genome shotgun (WGS) entry which is preliminary data.</text>
</comment>
<keyword evidence="4" id="KW-1185">Reference proteome</keyword>
<dbReference type="AlphaFoldDB" id="A0AA39E0R6"/>
<feature type="compositionally biased region" description="Polar residues" evidence="1">
    <location>
        <begin position="175"/>
        <end position="186"/>
    </location>
</feature>
<feature type="domain" description="F-box" evidence="2">
    <location>
        <begin position="418"/>
        <end position="464"/>
    </location>
</feature>
<gene>
    <name evidence="3" type="ORF">PVL29_003400</name>
</gene>
<dbReference type="Gene3D" id="1.20.1280.50">
    <property type="match status" value="1"/>
</dbReference>
<dbReference type="Gene3D" id="3.40.1000.30">
    <property type="match status" value="1"/>
</dbReference>
<dbReference type="PANTHER" id="PTHR47602">
    <property type="entry name" value="F-BOX PROTEIN SKIP22"/>
    <property type="match status" value="1"/>
</dbReference>
<proteinExistence type="predicted"/>
<dbReference type="CDD" id="cd22165">
    <property type="entry name" value="F-box_AtSKIP22-like"/>
    <property type="match status" value="1"/>
</dbReference>
<feature type="compositionally biased region" description="Polar residues" evidence="1">
    <location>
        <begin position="123"/>
        <end position="149"/>
    </location>
</feature>
<dbReference type="PROSITE" id="PS50181">
    <property type="entry name" value="FBOX"/>
    <property type="match status" value="1"/>
</dbReference>
<reference evidence="3 4" key="1">
    <citation type="journal article" date="2023" name="BMC Biotechnol.">
        <title>Vitis rotundifolia cv Carlos genome sequencing.</title>
        <authorList>
            <person name="Huff M."/>
            <person name="Hulse-Kemp A."/>
            <person name="Scheffler B."/>
            <person name="Youngblood R."/>
            <person name="Simpson S."/>
            <person name="Babiker E."/>
            <person name="Staton M."/>
        </authorList>
    </citation>
    <scope>NUCLEOTIDE SEQUENCE [LARGE SCALE GENOMIC DNA]</scope>
    <source>
        <tissue evidence="3">Leaf</tissue>
    </source>
</reference>
<sequence>MKLRVRSLESRETLKIQVPDPCSLQHFIHLLSLAISSSSSSSIYLSLNRKDELQVSSSLDTLQSLGVTSGDLIFYSFNPTAFSRQTHAPPIPETLVNEGTSIPSQTLVPNSGKEEALVPSQALGPNSGETLIQSQTLDPNSEEAQTQPMTKRVMEETPIPSETLVSNSERKETLVESQTLASSAQANPHEPKEYGSLVSDSKKKETQEFSGATSMDVDGGVAAAAADEDDEPIVVKKSFSEPCFLRKVLREEVGDDGNEHKLLVIAVHAVMLESGFVGFDSVSGMKVDRFHLSEEYPFAAISMSLWYTLPELLDHGCDDSPAIQSVALKFQHLGQFINIYGSLAGNRSTVHRVSLDEYRFAPTLDLMWTHSDSAEEKDGGSSNSYPENEVFEFWKIVKDGLALPLLIDLCEKGGLLPPPCLMRLPTELKLKILELLPGVDLARVGRVCSELRYLSSNNDLWKQKFIEEFGNVRVGQGFVLWKDKFATWWENRKKRKRVSGMCTWFPSLEAPSFFPIRRDPNPFAIPPTIGGDYDRFPALGIPSPFGQPGRRYPRFLAQRNTIPRCNLGGFIG</sequence>
<accession>A0AA39E0R6</accession>
<dbReference type="SUPFAM" id="SSF81383">
    <property type="entry name" value="F-box domain"/>
    <property type="match status" value="1"/>
</dbReference>
<evidence type="ECO:0000313" key="4">
    <source>
        <dbReference type="Proteomes" id="UP001168098"/>
    </source>
</evidence>
<evidence type="ECO:0000256" key="1">
    <source>
        <dbReference type="SAM" id="MobiDB-lite"/>
    </source>
</evidence>
<protein>
    <recommendedName>
        <fullName evidence="2">F-box domain-containing protein</fullName>
    </recommendedName>
</protein>
<dbReference type="SMART" id="SM00256">
    <property type="entry name" value="FBOX"/>
    <property type="match status" value="1"/>
</dbReference>
<dbReference type="Proteomes" id="UP001168098">
    <property type="component" value="Unassembled WGS sequence"/>
</dbReference>
<dbReference type="Pfam" id="PF12937">
    <property type="entry name" value="F-box-like"/>
    <property type="match status" value="1"/>
</dbReference>